<dbReference type="InterPro" id="IPR024455">
    <property type="entry name" value="Phage_capsid"/>
</dbReference>
<feature type="domain" description="Phage capsid-like C-terminal" evidence="2">
    <location>
        <begin position="95"/>
        <end position="370"/>
    </location>
</feature>
<evidence type="ECO:0000313" key="3">
    <source>
        <dbReference type="EMBL" id="MCU0104437.1"/>
    </source>
</evidence>
<name>A0ABT2PXK8_9MOLU</name>
<dbReference type="RefSeq" id="WP_262095670.1">
    <property type="nucleotide sequence ID" value="NZ_JAOEGN010000003.1"/>
</dbReference>
<comment type="caution">
    <text evidence="3">The sequence shown here is derived from an EMBL/GenBank/DDBJ whole genome shotgun (WGS) entry which is preliminary data.</text>
</comment>
<keyword evidence="4" id="KW-1185">Reference proteome</keyword>
<gene>
    <name evidence="3" type="ORF">N7603_02050</name>
</gene>
<organism evidence="3 4">
    <name type="scientific">Paracholeplasma vituli</name>
    <dbReference type="NCBI Taxonomy" id="69473"/>
    <lineage>
        <taxon>Bacteria</taxon>
        <taxon>Bacillati</taxon>
        <taxon>Mycoplasmatota</taxon>
        <taxon>Mollicutes</taxon>
        <taxon>Acholeplasmatales</taxon>
        <taxon>Acholeplasmataceae</taxon>
        <taxon>Paracholeplasma</taxon>
    </lineage>
</organism>
<dbReference type="Proteomes" id="UP001209076">
    <property type="component" value="Unassembled WGS sequence"/>
</dbReference>
<evidence type="ECO:0000313" key="4">
    <source>
        <dbReference type="Proteomes" id="UP001209076"/>
    </source>
</evidence>
<reference evidence="4" key="1">
    <citation type="submission" date="2023-07" db="EMBL/GenBank/DDBJ databases">
        <title>Novel Mycoplasma species identified in domestic and wild animals.</title>
        <authorList>
            <person name="Volokhov D.V."/>
            <person name="Furtak V.A."/>
            <person name="Zagorodnyaya T.A."/>
        </authorList>
    </citation>
    <scope>NUCLEOTIDE SEQUENCE [LARGE SCALE GENOMIC DNA]</scope>
    <source>
        <strain evidence="4">92-19</strain>
    </source>
</reference>
<evidence type="ECO:0000256" key="1">
    <source>
        <dbReference type="ARBA" id="ARBA00004328"/>
    </source>
</evidence>
<proteinExistence type="predicted"/>
<protein>
    <submittedName>
        <fullName evidence="3">Phage major capsid protein</fullName>
    </submittedName>
</protein>
<dbReference type="EMBL" id="JAOEGN010000003">
    <property type="protein sequence ID" value="MCU0104437.1"/>
    <property type="molecule type" value="Genomic_DNA"/>
</dbReference>
<dbReference type="NCBIfam" id="TIGR01554">
    <property type="entry name" value="major_cap_HK97"/>
    <property type="match status" value="1"/>
</dbReference>
<dbReference type="InterPro" id="IPR054612">
    <property type="entry name" value="Phage_capsid-like_C"/>
</dbReference>
<comment type="subcellular location">
    <subcellularLocation>
        <location evidence="1">Virion</location>
    </subcellularLocation>
</comment>
<accession>A0ABT2PXK8</accession>
<sequence length="381" mass="42180">MNLNARKKEIEVRIAAIKAESETAELPVLETLEQELDKLVSERNVIDKKLLLAAKFVPTNVLVEKKNELNLEVLEKRGVDLREKRIVQVSQDEILLPQHVDNKITAYPFSEVSSLVDNINLINLNGGETYKKTFVKESGTAGYTNESEDYHETEPDFGYVTITKCKLTAYTEITEELEKLPSVNYQAEVIKNIKTSLKKKLSLEILRGAGTANNFTGLFSDKAIALSDTEDLSIGEINENTLDDIVFAYGGNEDVEGGAVLILNKHDLRAFAGLRTKEGRKVHSIDYVNHTIDGIPYIINSNCSSLSNSQTPEGAYAMAYGSLKNYEVAVFSPIEISKSNDYKFKQGIICYKASVFVGGNVVGYQGFVRVVKGSSTATPEE</sequence>
<dbReference type="SUPFAM" id="SSF56563">
    <property type="entry name" value="Major capsid protein gp5"/>
    <property type="match status" value="1"/>
</dbReference>
<dbReference type="Pfam" id="PF05065">
    <property type="entry name" value="Phage_capsid"/>
    <property type="match status" value="1"/>
</dbReference>
<dbReference type="Gene3D" id="3.30.2400.10">
    <property type="entry name" value="Major capsid protein gp5"/>
    <property type="match status" value="1"/>
</dbReference>
<evidence type="ECO:0000259" key="2">
    <source>
        <dbReference type="Pfam" id="PF05065"/>
    </source>
</evidence>